<keyword evidence="1" id="KW-0472">Membrane</keyword>
<feature type="transmembrane region" description="Helical" evidence="1">
    <location>
        <begin position="74"/>
        <end position="94"/>
    </location>
</feature>
<accession>A0A645GBM2</accession>
<evidence type="ECO:0000256" key="1">
    <source>
        <dbReference type="SAM" id="Phobius"/>
    </source>
</evidence>
<keyword evidence="1" id="KW-1133">Transmembrane helix</keyword>
<dbReference type="AlphaFoldDB" id="A0A645GBM2"/>
<evidence type="ECO:0000313" key="2">
    <source>
        <dbReference type="EMBL" id="MPN23516.1"/>
    </source>
</evidence>
<dbReference type="EMBL" id="VSSQ01072054">
    <property type="protein sequence ID" value="MPN23516.1"/>
    <property type="molecule type" value="Genomic_DNA"/>
</dbReference>
<comment type="caution">
    <text evidence="2">The sequence shown here is derived from an EMBL/GenBank/DDBJ whole genome shotgun (WGS) entry which is preliminary data.</text>
</comment>
<organism evidence="2">
    <name type="scientific">bioreactor metagenome</name>
    <dbReference type="NCBI Taxonomy" id="1076179"/>
    <lineage>
        <taxon>unclassified sequences</taxon>
        <taxon>metagenomes</taxon>
        <taxon>ecological metagenomes</taxon>
    </lineage>
</organism>
<sequence length="140" mass="14938">MALSRKLKRLLALLIALLAILLSVASLFTRSRWLPVFSWGVMALSLGLALAALVQNDRRQFPADPGRLHRRIRLDVAGLLFSTAAAVLAGREVLRLVPESAASAGGSVLLALGLSFVAGFTAAALVQFLFSRAARRMSQA</sequence>
<name>A0A645GBM2_9ZZZZ</name>
<feature type="transmembrane region" description="Helical" evidence="1">
    <location>
        <begin position="36"/>
        <end position="54"/>
    </location>
</feature>
<feature type="transmembrane region" description="Helical" evidence="1">
    <location>
        <begin position="106"/>
        <end position="130"/>
    </location>
</feature>
<keyword evidence="1" id="KW-0812">Transmembrane</keyword>
<gene>
    <name evidence="2" type="ORF">SDC9_170904</name>
</gene>
<reference evidence="2" key="1">
    <citation type="submission" date="2019-08" db="EMBL/GenBank/DDBJ databases">
        <authorList>
            <person name="Kucharzyk K."/>
            <person name="Murdoch R.W."/>
            <person name="Higgins S."/>
            <person name="Loffler F."/>
        </authorList>
    </citation>
    <scope>NUCLEOTIDE SEQUENCE</scope>
</reference>
<proteinExistence type="predicted"/>
<protein>
    <submittedName>
        <fullName evidence="2">Uncharacterized protein</fullName>
    </submittedName>
</protein>